<comment type="similarity">
    <text evidence="1">Belongs to the AB hydrolase superfamily.</text>
</comment>
<dbReference type="InterPro" id="IPR050261">
    <property type="entry name" value="FrsA_esterase"/>
</dbReference>
<dbReference type="KEGG" id="sace:GIY23_05640"/>
<keyword evidence="2 4" id="KW-0378">Hydrolase</keyword>
<dbReference type="Pfam" id="PF20408">
    <property type="entry name" value="Abhydrolase_11"/>
    <property type="match status" value="1"/>
</dbReference>
<dbReference type="RefSeq" id="WP_154075686.1">
    <property type="nucleotide sequence ID" value="NZ_CP045929.1"/>
</dbReference>
<accession>A0A5Q3QC89</accession>
<evidence type="ECO:0000256" key="2">
    <source>
        <dbReference type="ARBA" id="ARBA00022801"/>
    </source>
</evidence>
<dbReference type="Proteomes" id="UP000371041">
    <property type="component" value="Chromosome"/>
</dbReference>
<evidence type="ECO:0000256" key="1">
    <source>
        <dbReference type="ARBA" id="ARBA00008645"/>
    </source>
</evidence>
<gene>
    <name evidence="4" type="ORF">GIY23_05640</name>
</gene>
<proteinExistence type="inferred from homology"/>
<dbReference type="PANTHER" id="PTHR22946:SF9">
    <property type="entry name" value="POLYKETIDE TRANSFERASE AF380"/>
    <property type="match status" value="1"/>
</dbReference>
<dbReference type="InterPro" id="IPR029058">
    <property type="entry name" value="AB_hydrolase_fold"/>
</dbReference>
<organism evidence="4 5">
    <name type="scientific">Allosaccharopolyspora coralli</name>
    <dbReference type="NCBI Taxonomy" id="2665642"/>
    <lineage>
        <taxon>Bacteria</taxon>
        <taxon>Bacillati</taxon>
        <taxon>Actinomycetota</taxon>
        <taxon>Actinomycetes</taxon>
        <taxon>Pseudonocardiales</taxon>
        <taxon>Pseudonocardiaceae</taxon>
        <taxon>Allosaccharopolyspora</taxon>
    </lineage>
</organism>
<dbReference type="SUPFAM" id="SSF53474">
    <property type="entry name" value="alpha/beta-Hydrolases"/>
    <property type="match status" value="1"/>
</dbReference>
<dbReference type="EMBL" id="CP045929">
    <property type="protein sequence ID" value="QGK69085.1"/>
    <property type="molecule type" value="Genomic_DNA"/>
</dbReference>
<protein>
    <submittedName>
        <fullName evidence="4">Alpha/beta hydrolase</fullName>
    </submittedName>
</protein>
<evidence type="ECO:0000259" key="3">
    <source>
        <dbReference type="Pfam" id="PF20408"/>
    </source>
</evidence>
<dbReference type="InterPro" id="IPR046879">
    <property type="entry name" value="KANL3/Tex30_Abhydrolase"/>
</dbReference>
<evidence type="ECO:0000313" key="4">
    <source>
        <dbReference type="EMBL" id="QGK69085.1"/>
    </source>
</evidence>
<reference evidence="5" key="1">
    <citation type="submission" date="2019-11" db="EMBL/GenBank/DDBJ databases">
        <title>The complete genome sequence of Saccharopolyspora sp. E2A.</title>
        <authorList>
            <person name="Zhang G."/>
        </authorList>
    </citation>
    <scope>NUCLEOTIDE SEQUENCE [LARGE SCALE GENOMIC DNA]</scope>
    <source>
        <strain evidence="5">E2A</strain>
    </source>
</reference>
<feature type="domain" description="KANL3/Tex30 alpha/beta hydrolase-like" evidence="3">
    <location>
        <begin position="98"/>
        <end position="196"/>
    </location>
</feature>
<evidence type="ECO:0000313" key="5">
    <source>
        <dbReference type="Proteomes" id="UP000371041"/>
    </source>
</evidence>
<dbReference type="AlphaFoldDB" id="A0A5Q3QC89"/>
<sequence length="224" mass="24755">MRTDRPGTPNLRVFPAATNTPHTVVLVLHGGKAHSHQRVRPRQLAYLRMLPFARIAHRAASESGTAVWLLRNRIRGWNGPAMDAVQDARWAMSEIGCVHPHARVVLVGHSMGGRAALRLAGDPQVTAVCALAPWIESGEPFEQLADRPVLMVHGDRDRMTSQRASQSYARRATAAGHDVRYVVIPGVGHSMLRKRAEWEGHMRRFVRATSAPDTDDPEPAGVER</sequence>
<dbReference type="GO" id="GO:0052689">
    <property type="term" value="F:carboxylic ester hydrolase activity"/>
    <property type="evidence" value="ECO:0007669"/>
    <property type="project" value="UniProtKB-ARBA"/>
</dbReference>
<dbReference type="PANTHER" id="PTHR22946">
    <property type="entry name" value="DIENELACTONE HYDROLASE DOMAIN-CONTAINING PROTEIN-RELATED"/>
    <property type="match status" value="1"/>
</dbReference>
<keyword evidence="5" id="KW-1185">Reference proteome</keyword>
<name>A0A5Q3QC89_9PSEU</name>
<dbReference type="Gene3D" id="3.40.50.1820">
    <property type="entry name" value="alpha/beta hydrolase"/>
    <property type="match status" value="1"/>
</dbReference>